<evidence type="ECO:0000256" key="9">
    <source>
        <dbReference type="ARBA" id="ARBA00047811"/>
    </source>
</evidence>
<dbReference type="FunFam" id="3.30.200.20:FF:000375">
    <property type="entry name" value="Cell division related protein kinase 2"/>
    <property type="match status" value="1"/>
</dbReference>
<dbReference type="SMR" id="A2DNR2"/>
<evidence type="ECO:0000256" key="8">
    <source>
        <dbReference type="ARBA" id="ARBA00022840"/>
    </source>
</evidence>
<evidence type="ECO:0000313" key="15">
    <source>
        <dbReference type="Proteomes" id="UP000001542"/>
    </source>
</evidence>
<keyword evidence="15" id="KW-1185">Reference proteome</keyword>
<dbReference type="GO" id="GO:0005634">
    <property type="term" value="C:nucleus"/>
    <property type="evidence" value="ECO:0000318"/>
    <property type="project" value="GO_Central"/>
</dbReference>
<name>A2DNR2_TRIV3</name>
<accession>A2DNR2</accession>
<dbReference type="InterPro" id="IPR008271">
    <property type="entry name" value="Ser/Thr_kinase_AS"/>
</dbReference>
<dbReference type="STRING" id="5722.A2DNR2"/>
<reference evidence="14" key="1">
    <citation type="submission" date="2006-10" db="EMBL/GenBank/DDBJ databases">
        <authorList>
            <person name="Amadeo P."/>
            <person name="Zhao Q."/>
            <person name="Wortman J."/>
            <person name="Fraser-Liggett C."/>
            <person name="Carlton J."/>
        </authorList>
    </citation>
    <scope>NUCLEOTIDE SEQUENCE</scope>
    <source>
        <strain evidence="14">G3</strain>
    </source>
</reference>
<dbReference type="Pfam" id="PF00069">
    <property type="entry name" value="Pkinase"/>
    <property type="match status" value="1"/>
</dbReference>
<comment type="similarity">
    <text evidence="1">Belongs to the protein kinase superfamily. CMGC Ser/Thr protein kinase family. CDC2/CDKX subfamily.</text>
</comment>
<dbReference type="SMART" id="SM00220">
    <property type="entry name" value="S_TKc"/>
    <property type="match status" value="1"/>
</dbReference>
<evidence type="ECO:0000256" key="7">
    <source>
        <dbReference type="ARBA" id="ARBA00022777"/>
    </source>
</evidence>
<dbReference type="GO" id="GO:0000307">
    <property type="term" value="C:cyclin-dependent protein kinase holoenzyme complex"/>
    <property type="evidence" value="ECO:0000318"/>
    <property type="project" value="GO_Central"/>
</dbReference>
<dbReference type="FunFam" id="1.10.510.10:FF:000281">
    <property type="entry name" value="Cyclin-dependent kinase 2"/>
    <property type="match status" value="1"/>
</dbReference>
<evidence type="ECO:0000256" key="1">
    <source>
        <dbReference type="ARBA" id="ARBA00006485"/>
    </source>
</evidence>
<keyword evidence="7 14" id="KW-0418">Kinase</keyword>
<dbReference type="PROSITE" id="PS00107">
    <property type="entry name" value="PROTEIN_KINASE_ATP"/>
    <property type="match status" value="1"/>
</dbReference>
<dbReference type="InterPro" id="IPR011009">
    <property type="entry name" value="Kinase-like_dom_sf"/>
</dbReference>
<dbReference type="GO" id="GO:0005524">
    <property type="term" value="F:ATP binding"/>
    <property type="evidence" value="ECO:0007669"/>
    <property type="project" value="UniProtKB-UniRule"/>
</dbReference>
<keyword evidence="5" id="KW-0808">Transferase</keyword>
<dbReference type="EMBL" id="DS113224">
    <property type="protein sequence ID" value="EAY17907.1"/>
    <property type="molecule type" value="Genomic_DNA"/>
</dbReference>
<dbReference type="GO" id="GO:0010389">
    <property type="term" value="P:regulation of G2/M transition of mitotic cell cycle"/>
    <property type="evidence" value="ECO:0000318"/>
    <property type="project" value="GO_Central"/>
</dbReference>
<dbReference type="PANTHER" id="PTHR24056:SF254">
    <property type="entry name" value="CYCLIN-DEPENDENT KINASE 2"/>
    <property type="match status" value="1"/>
</dbReference>
<dbReference type="EC" id="2.7.11.22" evidence="2"/>
<proteinExistence type="inferred from homology"/>
<dbReference type="CDD" id="cd07829">
    <property type="entry name" value="STKc_CDK_like"/>
    <property type="match status" value="1"/>
</dbReference>
<evidence type="ECO:0000256" key="4">
    <source>
        <dbReference type="ARBA" id="ARBA00022553"/>
    </source>
</evidence>
<dbReference type="GO" id="GO:0010468">
    <property type="term" value="P:regulation of gene expression"/>
    <property type="evidence" value="ECO:0000318"/>
    <property type="project" value="GO_Central"/>
</dbReference>
<dbReference type="KEGG" id="tva:5463410"/>
<dbReference type="GO" id="GO:0007165">
    <property type="term" value="P:signal transduction"/>
    <property type="evidence" value="ECO:0000318"/>
    <property type="project" value="GO_Central"/>
</dbReference>
<feature type="binding site" evidence="11">
    <location>
        <position position="35"/>
    </location>
    <ligand>
        <name>ATP</name>
        <dbReference type="ChEBI" id="CHEBI:30616"/>
    </ligand>
</feature>
<organism evidence="14 15">
    <name type="scientific">Trichomonas vaginalis (strain ATCC PRA-98 / G3)</name>
    <dbReference type="NCBI Taxonomy" id="412133"/>
    <lineage>
        <taxon>Eukaryota</taxon>
        <taxon>Metamonada</taxon>
        <taxon>Parabasalia</taxon>
        <taxon>Trichomonadida</taxon>
        <taxon>Trichomonadidae</taxon>
        <taxon>Trichomonas</taxon>
    </lineage>
</organism>
<evidence type="ECO:0000256" key="5">
    <source>
        <dbReference type="ARBA" id="ARBA00022679"/>
    </source>
</evidence>
<sequence length="308" mass="35209">MSMLNYQKQEKLGEGTYGVVFKAIDKRTNQVVALKRIRLDQEEEGIPPTSIREISILKELHHPNVVGLNEVINSQGKLTLVFEYLEYDLKKFLDSQRVPLKPDLIKSYTYQILAGLCYCHCHRIIHRDMKPQNLLINKLGLIKLADFGLARAFTIPLRNYTHEVITLWYRPPEILLGSKFYSLPVDIWSTGAIVAEMISRKPLFPGDSEIDELFSIFKILGTPTEETWPGVTELPSYSSTFPKFRKRNLADILPGADPLAIDLIEKMLIYDPAKRISAKDALDHPYFADLNPEIKAKCRPVEIEPVTE</sequence>
<evidence type="ECO:0000313" key="14">
    <source>
        <dbReference type="EMBL" id="EAY17907.1"/>
    </source>
</evidence>
<keyword evidence="8 11" id="KW-0067">ATP-binding</keyword>
<evidence type="ECO:0000259" key="13">
    <source>
        <dbReference type="PROSITE" id="PS50011"/>
    </source>
</evidence>
<protein>
    <recommendedName>
        <fullName evidence="2">cyclin-dependent kinase</fullName>
        <ecNumber evidence="2">2.7.11.22</ecNumber>
    </recommendedName>
</protein>
<dbReference type="RefSeq" id="XP_001578893.1">
    <property type="nucleotide sequence ID" value="XM_001578843.1"/>
</dbReference>
<evidence type="ECO:0000256" key="12">
    <source>
        <dbReference type="RuleBase" id="RU000304"/>
    </source>
</evidence>
<dbReference type="GO" id="GO:0030332">
    <property type="term" value="F:cyclin binding"/>
    <property type="evidence" value="ECO:0000318"/>
    <property type="project" value="GO_Central"/>
</dbReference>
<dbReference type="InParanoid" id="A2DNR2"/>
<dbReference type="SUPFAM" id="SSF56112">
    <property type="entry name" value="Protein kinase-like (PK-like)"/>
    <property type="match status" value="1"/>
</dbReference>
<evidence type="ECO:0000256" key="2">
    <source>
        <dbReference type="ARBA" id="ARBA00012425"/>
    </source>
</evidence>
<dbReference type="VEuPathDB" id="TrichDB:TVAGG3_0288470"/>
<evidence type="ECO:0000256" key="6">
    <source>
        <dbReference type="ARBA" id="ARBA00022741"/>
    </source>
</evidence>
<dbReference type="GO" id="GO:0000082">
    <property type="term" value="P:G1/S transition of mitotic cell cycle"/>
    <property type="evidence" value="ECO:0000318"/>
    <property type="project" value="GO_Central"/>
</dbReference>
<dbReference type="PROSITE" id="PS50011">
    <property type="entry name" value="PROTEIN_KINASE_DOM"/>
    <property type="match status" value="1"/>
</dbReference>
<evidence type="ECO:0000256" key="10">
    <source>
        <dbReference type="ARBA" id="ARBA00048367"/>
    </source>
</evidence>
<dbReference type="eggNOG" id="KOG0594">
    <property type="taxonomic scope" value="Eukaryota"/>
</dbReference>
<gene>
    <name evidence="14" type="ORF">TVAG_225330</name>
</gene>
<dbReference type="VEuPathDB" id="TrichDB:TVAG_225330"/>
<evidence type="ECO:0000256" key="11">
    <source>
        <dbReference type="PROSITE-ProRule" id="PRU10141"/>
    </source>
</evidence>
<dbReference type="FunCoup" id="A2DNR2">
    <property type="interactions" value="934"/>
</dbReference>
<comment type="catalytic activity">
    <reaction evidence="10">
        <text>L-seryl-[protein] + ATP = O-phospho-L-seryl-[protein] + ADP + H(+)</text>
        <dbReference type="Rhea" id="RHEA:17989"/>
        <dbReference type="Rhea" id="RHEA-COMP:9863"/>
        <dbReference type="Rhea" id="RHEA-COMP:11604"/>
        <dbReference type="ChEBI" id="CHEBI:15378"/>
        <dbReference type="ChEBI" id="CHEBI:29999"/>
        <dbReference type="ChEBI" id="CHEBI:30616"/>
        <dbReference type="ChEBI" id="CHEBI:83421"/>
        <dbReference type="ChEBI" id="CHEBI:456216"/>
        <dbReference type="EC" id="2.7.11.22"/>
    </reaction>
</comment>
<dbReference type="Gene3D" id="3.30.200.20">
    <property type="entry name" value="Phosphorylase Kinase, domain 1"/>
    <property type="match status" value="1"/>
</dbReference>
<dbReference type="OrthoDB" id="1732493at2759"/>
<dbReference type="InterPro" id="IPR050108">
    <property type="entry name" value="CDK"/>
</dbReference>
<dbReference type="OMA" id="PDETKWP"/>
<dbReference type="InterPro" id="IPR000719">
    <property type="entry name" value="Prot_kinase_dom"/>
</dbReference>
<dbReference type="Gene3D" id="1.10.510.10">
    <property type="entry name" value="Transferase(Phosphotransferase) domain 1"/>
    <property type="match status" value="1"/>
</dbReference>
<dbReference type="PROSITE" id="PS00108">
    <property type="entry name" value="PROTEIN_KINASE_ST"/>
    <property type="match status" value="1"/>
</dbReference>
<reference evidence="14" key="2">
    <citation type="journal article" date="2007" name="Science">
        <title>Draft genome sequence of the sexually transmitted pathogen Trichomonas vaginalis.</title>
        <authorList>
            <person name="Carlton J.M."/>
            <person name="Hirt R.P."/>
            <person name="Silva J.C."/>
            <person name="Delcher A.L."/>
            <person name="Schatz M."/>
            <person name="Zhao Q."/>
            <person name="Wortman J.R."/>
            <person name="Bidwell S.L."/>
            <person name="Alsmark U.C.M."/>
            <person name="Besteiro S."/>
            <person name="Sicheritz-Ponten T."/>
            <person name="Noel C.J."/>
            <person name="Dacks J.B."/>
            <person name="Foster P.G."/>
            <person name="Simillion C."/>
            <person name="Van de Peer Y."/>
            <person name="Miranda-Saavedra D."/>
            <person name="Barton G.J."/>
            <person name="Westrop G.D."/>
            <person name="Mueller S."/>
            <person name="Dessi D."/>
            <person name="Fiori P.L."/>
            <person name="Ren Q."/>
            <person name="Paulsen I."/>
            <person name="Zhang H."/>
            <person name="Bastida-Corcuera F.D."/>
            <person name="Simoes-Barbosa A."/>
            <person name="Brown M.T."/>
            <person name="Hayes R.D."/>
            <person name="Mukherjee M."/>
            <person name="Okumura C.Y."/>
            <person name="Schneider R."/>
            <person name="Smith A.J."/>
            <person name="Vanacova S."/>
            <person name="Villalvazo M."/>
            <person name="Haas B.J."/>
            <person name="Pertea M."/>
            <person name="Feldblyum T.V."/>
            <person name="Utterback T.R."/>
            <person name="Shu C.L."/>
            <person name="Osoegawa K."/>
            <person name="de Jong P.J."/>
            <person name="Hrdy I."/>
            <person name="Horvathova L."/>
            <person name="Zubacova Z."/>
            <person name="Dolezal P."/>
            <person name="Malik S.B."/>
            <person name="Logsdon J.M. Jr."/>
            <person name="Henze K."/>
            <person name="Gupta A."/>
            <person name="Wang C.C."/>
            <person name="Dunne R.L."/>
            <person name="Upcroft J.A."/>
            <person name="Upcroft P."/>
            <person name="White O."/>
            <person name="Salzberg S.L."/>
            <person name="Tang P."/>
            <person name="Chiu C.-H."/>
            <person name="Lee Y.-S."/>
            <person name="Embley T.M."/>
            <person name="Coombs G.H."/>
            <person name="Mottram J.C."/>
            <person name="Tachezy J."/>
            <person name="Fraser-Liggett C.M."/>
            <person name="Johnson P.J."/>
        </authorList>
    </citation>
    <scope>NUCLEOTIDE SEQUENCE [LARGE SCALE GENOMIC DNA]</scope>
    <source>
        <strain evidence="14">G3</strain>
    </source>
</reference>
<keyword evidence="4" id="KW-0597">Phosphoprotein</keyword>
<comment type="catalytic activity">
    <reaction evidence="9">
        <text>L-threonyl-[protein] + ATP = O-phospho-L-threonyl-[protein] + ADP + H(+)</text>
        <dbReference type="Rhea" id="RHEA:46608"/>
        <dbReference type="Rhea" id="RHEA-COMP:11060"/>
        <dbReference type="Rhea" id="RHEA-COMP:11605"/>
        <dbReference type="ChEBI" id="CHEBI:15378"/>
        <dbReference type="ChEBI" id="CHEBI:30013"/>
        <dbReference type="ChEBI" id="CHEBI:30616"/>
        <dbReference type="ChEBI" id="CHEBI:61977"/>
        <dbReference type="ChEBI" id="CHEBI:456216"/>
        <dbReference type="EC" id="2.7.11.22"/>
    </reaction>
</comment>
<keyword evidence="3 12" id="KW-0723">Serine/threonine-protein kinase</keyword>
<dbReference type="GO" id="GO:0005737">
    <property type="term" value="C:cytoplasm"/>
    <property type="evidence" value="ECO:0000318"/>
    <property type="project" value="GO_Central"/>
</dbReference>
<dbReference type="AlphaFoldDB" id="A2DNR2"/>
<keyword evidence="6 11" id="KW-0547">Nucleotide-binding</keyword>
<evidence type="ECO:0000256" key="3">
    <source>
        <dbReference type="ARBA" id="ARBA00022527"/>
    </source>
</evidence>
<feature type="domain" description="Protein kinase" evidence="13">
    <location>
        <begin position="6"/>
        <end position="287"/>
    </location>
</feature>
<dbReference type="InterPro" id="IPR017441">
    <property type="entry name" value="Protein_kinase_ATP_BS"/>
</dbReference>
<dbReference type="Proteomes" id="UP000001542">
    <property type="component" value="Unassembled WGS sequence"/>
</dbReference>
<dbReference type="PANTHER" id="PTHR24056">
    <property type="entry name" value="CELL DIVISION PROTEIN KINASE"/>
    <property type="match status" value="1"/>
</dbReference>
<dbReference type="GO" id="GO:0004693">
    <property type="term" value="F:cyclin-dependent protein serine/threonine kinase activity"/>
    <property type="evidence" value="ECO:0000318"/>
    <property type="project" value="GO_Central"/>
</dbReference>